<keyword evidence="2" id="KW-1185">Reference proteome</keyword>
<accession>A0ACC0JS01</accession>
<proteinExistence type="predicted"/>
<dbReference type="Proteomes" id="UP001064048">
    <property type="component" value="Chromosome 26"/>
</dbReference>
<dbReference type="EMBL" id="CM046126">
    <property type="protein sequence ID" value="KAI8426951.1"/>
    <property type="molecule type" value="Genomic_DNA"/>
</dbReference>
<gene>
    <name evidence="1" type="ORF">MSG28_014619</name>
</gene>
<organism evidence="1 2">
    <name type="scientific">Choristoneura fumiferana</name>
    <name type="common">Spruce budworm moth</name>
    <name type="synonym">Archips fumiferana</name>
    <dbReference type="NCBI Taxonomy" id="7141"/>
    <lineage>
        <taxon>Eukaryota</taxon>
        <taxon>Metazoa</taxon>
        <taxon>Ecdysozoa</taxon>
        <taxon>Arthropoda</taxon>
        <taxon>Hexapoda</taxon>
        <taxon>Insecta</taxon>
        <taxon>Pterygota</taxon>
        <taxon>Neoptera</taxon>
        <taxon>Endopterygota</taxon>
        <taxon>Lepidoptera</taxon>
        <taxon>Glossata</taxon>
        <taxon>Ditrysia</taxon>
        <taxon>Tortricoidea</taxon>
        <taxon>Tortricidae</taxon>
        <taxon>Tortricinae</taxon>
        <taxon>Choristoneura</taxon>
    </lineage>
</organism>
<evidence type="ECO:0000313" key="2">
    <source>
        <dbReference type="Proteomes" id="UP001064048"/>
    </source>
</evidence>
<protein>
    <submittedName>
        <fullName evidence="1">Uncharacterized protein</fullName>
    </submittedName>
</protein>
<name>A0ACC0JS01_CHOFU</name>
<reference evidence="1 2" key="1">
    <citation type="journal article" date="2022" name="Genome Biol. Evol.">
        <title>The Spruce Budworm Genome: Reconstructing the Evolutionary History of Antifreeze Proteins.</title>
        <authorList>
            <person name="Beliveau C."/>
            <person name="Gagne P."/>
            <person name="Picq S."/>
            <person name="Vernygora O."/>
            <person name="Keeling C.I."/>
            <person name="Pinkney K."/>
            <person name="Doucet D."/>
            <person name="Wen F."/>
            <person name="Johnston J.S."/>
            <person name="Maaroufi H."/>
            <person name="Boyle B."/>
            <person name="Laroche J."/>
            <person name="Dewar K."/>
            <person name="Juretic N."/>
            <person name="Blackburn G."/>
            <person name="Nisole A."/>
            <person name="Brunet B."/>
            <person name="Brandao M."/>
            <person name="Lumley L."/>
            <person name="Duan J."/>
            <person name="Quan G."/>
            <person name="Lucarotti C.J."/>
            <person name="Roe A.D."/>
            <person name="Sperling F.A.H."/>
            <person name="Levesque R.C."/>
            <person name="Cusson M."/>
        </authorList>
    </citation>
    <scope>NUCLEOTIDE SEQUENCE [LARGE SCALE GENOMIC DNA]</scope>
    <source>
        <strain evidence="1">Glfc:IPQL:Cfum</strain>
    </source>
</reference>
<sequence>MNGTENGDEGPVAAVRINLMPPKLRLHRDVIFTLEDLFVLPFGLDVGLLGVGAYYLTRLKKPDASTVISIFGPEIGSKECEADPSKAVQCIAHRGAGLDAPENTLEAFKYFVELDVRTLRDGRLVLLHDAGLQRLSDSSISDVREVDWDRIKQQFKEVHLCLLDTALDYLLEQKAKVIIDVKGDNHEVISGILSTFASRPLLYENAAITCFNPVTLYQIRRKDPKIVGAISYRPYCFSAQDFDAEHGPTNPRFGDNLPLHTALRAADALHALLWRWAARWCGVSAVLLHKDAVSPCEVRYWRSLGVRCAGWCVNRPVEKLYWRAVLRAPYLANTLTGEKEPVSTDYR</sequence>
<evidence type="ECO:0000313" key="1">
    <source>
        <dbReference type="EMBL" id="KAI8426951.1"/>
    </source>
</evidence>
<comment type="caution">
    <text evidence="1">The sequence shown here is derived from an EMBL/GenBank/DDBJ whole genome shotgun (WGS) entry which is preliminary data.</text>
</comment>